<evidence type="ECO:0000313" key="2">
    <source>
        <dbReference type="EMBL" id="CUI14915.1"/>
    </source>
</evidence>
<accession>A0A0S4KKN2</accession>
<keyword evidence="1" id="KW-0812">Transmembrane</keyword>
<proteinExistence type="predicted"/>
<feature type="transmembrane region" description="Helical" evidence="1">
    <location>
        <begin position="315"/>
        <end position="340"/>
    </location>
</feature>
<keyword evidence="3" id="KW-1185">Reference proteome</keyword>
<reference evidence="3" key="1">
    <citation type="submission" date="2015-09" db="EMBL/GenBank/DDBJ databases">
        <authorList>
            <consortium name="Pathogen Informatics"/>
        </authorList>
    </citation>
    <scope>NUCLEOTIDE SEQUENCE [LARGE SCALE GENOMIC DNA]</scope>
    <source>
        <strain evidence="3">Lake Konstanz</strain>
    </source>
</reference>
<evidence type="ECO:0000256" key="1">
    <source>
        <dbReference type="SAM" id="Phobius"/>
    </source>
</evidence>
<feature type="transmembrane region" description="Helical" evidence="1">
    <location>
        <begin position="224"/>
        <end position="246"/>
    </location>
</feature>
<feature type="transmembrane region" description="Helical" evidence="1">
    <location>
        <begin position="120"/>
        <end position="139"/>
    </location>
</feature>
<gene>
    <name evidence="2" type="ORF">BSAL_19470</name>
</gene>
<dbReference type="EMBL" id="CYKH01001708">
    <property type="protein sequence ID" value="CUI14915.1"/>
    <property type="molecule type" value="Genomic_DNA"/>
</dbReference>
<dbReference type="VEuPathDB" id="TriTrypDB:BSAL_19470"/>
<evidence type="ECO:0000313" key="3">
    <source>
        <dbReference type="Proteomes" id="UP000051952"/>
    </source>
</evidence>
<dbReference type="Proteomes" id="UP000051952">
    <property type="component" value="Unassembled WGS sequence"/>
</dbReference>
<feature type="transmembrane region" description="Helical" evidence="1">
    <location>
        <begin position="74"/>
        <end position="100"/>
    </location>
</feature>
<keyword evidence="1" id="KW-1133">Transmembrane helix</keyword>
<keyword evidence="1" id="KW-0472">Membrane</keyword>
<dbReference type="AlphaFoldDB" id="A0A0S4KKN2"/>
<organism evidence="2 3">
    <name type="scientific">Bodo saltans</name>
    <name type="common">Flagellated protozoan</name>
    <dbReference type="NCBI Taxonomy" id="75058"/>
    <lineage>
        <taxon>Eukaryota</taxon>
        <taxon>Discoba</taxon>
        <taxon>Euglenozoa</taxon>
        <taxon>Kinetoplastea</taxon>
        <taxon>Metakinetoplastina</taxon>
        <taxon>Eubodonida</taxon>
        <taxon>Bodonidae</taxon>
        <taxon>Bodo</taxon>
    </lineage>
</organism>
<feature type="transmembrane region" description="Helical" evidence="1">
    <location>
        <begin position="43"/>
        <end position="62"/>
    </location>
</feature>
<name>A0A0S4KKN2_BODSA</name>
<feature type="transmembrane region" description="Helical" evidence="1">
    <location>
        <begin position="352"/>
        <end position="371"/>
    </location>
</feature>
<protein>
    <submittedName>
        <fullName evidence="2">Membrane-associated protein, putative</fullName>
    </submittedName>
</protein>
<feature type="transmembrane region" description="Helical" evidence="1">
    <location>
        <begin position="279"/>
        <end position="303"/>
    </location>
</feature>
<sequence>MRFLSRHDFLSLERSSHSLHRMSTTTAPMTVKDYDILEVRLKITVVCGSISIIAGIFMLAVYRRYRQQLSSTLNDLYVLGLGGMQLLQTVQFVIFAVVHLHNLHDYSGIACAANAMLDQFFNFSGQMFALGFSATLFTLRGHFDCCTHKSLSLTQQSRGSFLPLSRSQHFLQRNYGSKLEEPQHHDDDHAFFTNPSVITPRGGEVHPVERAPLSSLGDGALTRIVWTVLAIAGGLGTTVWMSVVVMQNVDAAPEDHVVHPTNFEIGLGWCWIPVGYDTLKLFCCYLLAFMTLLSGITAIIFLLRHEVGTSYQLHLMIYVRVGLLLSWLLFAYLIGAVSRFTKDHTATEQSSYVATALYTLNETFVVAIFLWTERMWSPLRSAFTHRFNNAPEELPGNGFSSCVNHLMLMVVEGVPLPTTNVASQENSRWRFDDSEAGGVDYSANSRRYLSSQRESLVITSHATSEALMTER</sequence>